<dbReference type="InterPro" id="IPR050951">
    <property type="entry name" value="Retrovirus_Pol_polyprotein"/>
</dbReference>
<feature type="domain" description="Reverse transcriptase RNase H-like" evidence="7">
    <location>
        <begin position="1"/>
        <end position="80"/>
    </location>
</feature>
<evidence type="ECO:0000256" key="5">
    <source>
        <dbReference type="ARBA" id="ARBA00022801"/>
    </source>
</evidence>
<keyword evidence="6" id="KW-0695">RNA-directed DNA polymerase</keyword>
<dbReference type="AlphaFoldDB" id="A0A6L2PDM9"/>
<organism evidence="8 9">
    <name type="scientific">Coptotermes formosanus</name>
    <name type="common">Formosan subterranean termite</name>
    <dbReference type="NCBI Taxonomy" id="36987"/>
    <lineage>
        <taxon>Eukaryota</taxon>
        <taxon>Metazoa</taxon>
        <taxon>Ecdysozoa</taxon>
        <taxon>Arthropoda</taxon>
        <taxon>Hexapoda</taxon>
        <taxon>Insecta</taxon>
        <taxon>Pterygota</taxon>
        <taxon>Neoptera</taxon>
        <taxon>Polyneoptera</taxon>
        <taxon>Dictyoptera</taxon>
        <taxon>Blattodea</taxon>
        <taxon>Blattoidea</taxon>
        <taxon>Termitoidae</taxon>
        <taxon>Rhinotermitidae</taxon>
        <taxon>Coptotermes</taxon>
    </lineage>
</organism>
<evidence type="ECO:0000259" key="7">
    <source>
        <dbReference type="Pfam" id="PF17917"/>
    </source>
</evidence>
<dbReference type="SUPFAM" id="SSF56672">
    <property type="entry name" value="DNA/RNA polymerases"/>
    <property type="match status" value="1"/>
</dbReference>
<evidence type="ECO:0000313" key="9">
    <source>
        <dbReference type="Proteomes" id="UP000502823"/>
    </source>
</evidence>
<dbReference type="Pfam" id="PF17917">
    <property type="entry name" value="RT_RNaseH"/>
    <property type="match status" value="1"/>
</dbReference>
<dbReference type="GO" id="GO:0016787">
    <property type="term" value="F:hydrolase activity"/>
    <property type="evidence" value="ECO:0007669"/>
    <property type="project" value="UniProtKB-KW"/>
</dbReference>
<evidence type="ECO:0000256" key="4">
    <source>
        <dbReference type="ARBA" id="ARBA00022759"/>
    </source>
</evidence>
<dbReference type="OrthoDB" id="427924at2759"/>
<gene>
    <name evidence="8" type="ORF">Cfor_03993</name>
</gene>
<sequence>MQESDDGKLSVMSTASKVFQYAEQRYTTCEKELLSIACALNRFKVYVYCRKIVLNTDHKALTFLNKCVITSNRVARWMVETGQFDVDIRRIKGVQNHLADILIPSPSGLTD</sequence>
<dbReference type="CDD" id="cd09274">
    <property type="entry name" value="RNase_HI_RT_Ty3"/>
    <property type="match status" value="1"/>
</dbReference>
<dbReference type="PANTHER" id="PTHR37984">
    <property type="entry name" value="PROTEIN CBG26694"/>
    <property type="match status" value="1"/>
</dbReference>
<dbReference type="InterPro" id="IPR041373">
    <property type="entry name" value="RT_RNaseH"/>
</dbReference>
<name>A0A6L2PDM9_COPFO</name>
<dbReference type="GO" id="GO:0003964">
    <property type="term" value="F:RNA-directed DNA polymerase activity"/>
    <property type="evidence" value="ECO:0007669"/>
    <property type="project" value="UniProtKB-KW"/>
</dbReference>
<evidence type="ECO:0000256" key="2">
    <source>
        <dbReference type="ARBA" id="ARBA00022695"/>
    </source>
</evidence>
<dbReference type="Proteomes" id="UP000502823">
    <property type="component" value="Unassembled WGS sequence"/>
</dbReference>
<proteinExistence type="predicted"/>
<keyword evidence="1" id="KW-0808">Transferase</keyword>
<reference evidence="9" key="1">
    <citation type="submission" date="2020-01" db="EMBL/GenBank/DDBJ databases">
        <title>Draft genome sequence of the Termite Coptotermes fromosanus.</title>
        <authorList>
            <person name="Itakura S."/>
            <person name="Yosikawa Y."/>
            <person name="Umezawa K."/>
        </authorList>
    </citation>
    <scope>NUCLEOTIDE SEQUENCE [LARGE SCALE GENOMIC DNA]</scope>
</reference>
<protein>
    <recommendedName>
        <fullName evidence="7">Reverse transcriptase RNase H-like domain-containing protein</fullName>
    </recommendedName>
</protein>
<keyword evidence="2" id="KW-0548">Nucleotidyltransferase</keyword>
<comment type="caution">
    <text evidence="8">The sequence shown here is derived from an EMBL/GenBank/DDBJ whole genome shotgun (WGS) entry which is preliminary data.</text>
</comment>
<dbReference type="PANTHER" id="PTHR37984:SF5">
    <property type="entry name" value="PROTEIN NYNRIN-LIKE"/>
    <property type="match status" value="1"/>
</dbReference>
<keyword evidence="9" id="KW-1185">Reference proteome</keyword>
<keyword evidence="4" id="KW-0255">Endonuclease</keyword>
<accession>A0A6L2PDM9</accession>
<evidence type="ECO:0000256" key="6">
    <source>
        <dbReference type="ARBA" id="ARBA00022918"/>
    </source>
</evidence>
<keyword evidence="5" id="KW-0378">Hydrolase</keyword>
<keyword evidence="3" id="KW-0540">Nuclease</keyword>
<dbReference type="GO" id="GO:0004519">
    <property type="term" value="F:endonuclease activity"/>
    <property type="evidence" value="ECO:0007669"/>
    <property type="project" value="UniProtKB-KW"/>
</dbReference>
<dbReference type="InParanoid" id="A0A6L2PDM9"/>
<evidence type="ECO:0000256" key="1">
    <source>
        <dbReference type="ARBA" id="ARBA00022679"/>
    </source>
</evidence>
<evidence type="ECO:0000313" key="8">
    <source>
        <dbReference type="EMBL" id="GFG30516.1"/>
    </source>
</evidence>
<evidence type="ECO:0000256" key="3">
    <source>
        <dbReference type="ARBA" id="ARBA00022722"/>
    </source>
</evidence>
<dbReference type="EMBL" id="BLKM01000228">
    <property type="protein sequence ID" value="GFG30516.1"/>
    <property type="molecule type" value="Genomic_DNA"/>
</dbReference>
<dbReference type="InterPro" id="IPR043502">
    <property type="entry name" value="DNA/RNA_pol_sf"/>
</dbReference>